<evidence type="ECO:0000259" key="9">
    <source>
        <dbReference type="Pfam" id="PF01379"/>
    </source>
</evidence>
<dbReference type="Pfam" id="PF01379">
    <property type="entry name" value="Porphobil_deam"/>
    <property type="match status" value="1"/>
</dbReference>
<dbReference type="PANTHER" id="PTHR11557">
    <property type="entry name" value="PORPHOBILINOGEN DEAMINASE"/>
    <property type="match status" value="1"/>
</dbReference>
<dbReference type="EC" id="2.5.1.61" evidence="8"/>
<dbReference type="UniPathway" id="UPA00251">
    <property type="reaction ID" value="UER00319"/>
</dbReference>
<dbReference type="InterPro" id="IPR036803">
    <property type="entry name" value="Porphobilinogen_deaminase_C_sf"/>
</dbReference>
<feature type="modified residue" description="S-(dipyrrolylmethanemethyl)cysteine" evidence="8">
    <location>
        <position position="246"/>
    </location>
</feature>
<dbReference type="InterPro" id="IPR022417">
    <property type="entry name" value="Porphobilin_deaminase_N"/>
</dbReference>
<dbReference type="HAMAP" id="MF_00260">
    <property type="entry name" value="Porphobil_deam"/>
    <property type="match status" value="1"/>
</dbReference>
<dbReference type="GO" id="GO:0004418">
    <property type="term" value="F:hydroxymethylbilane synthase activity"/>
    <property type="evidence" value="ECO:0007669"/>
    <property type="project" value="UniProtKB-UniRule"/>
</dbReference>
<evidence type="ECO:0000256" key="4">
    <source>
        <dbReference type="ARBA" id="ARBA00011245"/>
    </source>
</evidence>
<dbReference type="GO" id="GO:0006782">
    <property type="term" value="P:protoporphyrinogen IX biosynthetic process"/>
    <property type="evidence" value="ECO:0007669"/>
    <property type="project" value="UniProtKB-UniRule"/>
</dbReference>
<name>A0A5D9C2I5_9SPHN</name>
<evidence type="ECO:0000256" key="5">
    <source>
        <dbReference type="ARBA" id="ARBA00022679"/>
    </source>
</evidence>
<dbReference type="Gene3D" id="3.30.160.40">
    <property type="entry name" value="Porphobilinogen deaminase, C-terminal domain"/>
    <property type="match status" value="1"/>
</dbReference>
<gene>
    <name evidence="8 11" type="primary">hemC</name>
    <name evidence="11" type="ORF">FYJ91_14030</name>
</gene>
<dbReference type="Pfam" id="PF03900">
    <property type="entry name" value="Porphobil_deamC"/>
    <property type="match status" value="1"/>
</dbReference>
<dbReference type="InterPro" id="IPR022419">
    <property type="entry name" value="Porphobilin_deaminase_cofac_BS"/>
</dbReference>
<dbReference type="EMBL" id="VTOU01000003">
    <property type="protein sequence ID" value="TZG26078.1"/>
    <property type="molecule type" value="Genomic_DNA"/>
</dbReference>
<comment type="similarity">
    <text evidence="3 8">Belongs to the HMBS family.</text>
</comment>
<dbReference type="PRINTS" id="PR00151">
    <property type="entry name" value="PORPHBDMNASE"/>
</dbReference>
<dbReference type="Gene3D" id="3.40.190.10">
    <property type="entry name" value="Periplasmic binding protein-like II"/>
    <property type="match status" value="2"/>
</dbReference>
<reference evidence="11 12" key="1">
    <citation type="submission" date="2019-08" db="EMBL/GenBank/DDBJ databases">
        <authorList>
            <person name="Wang G."/>
            <person name="Xu Z."/>
        </authorList>
    </citation>
    <scope>NUCLEOTIDE SEQUENCE [LARGE SCALE GENOMIC DNA]</scope>
    <source>
        <strain evidence="11 12">ZX</strain>
    </source>
</reference>
<dbReference type="PANTHER" id="PTHR11557:SF0">
    <property type="entry name" value="PORPHOBILINOGEN DEAMINASE"/>
    <property type="match status" value="1"/>
</dbReference>
<dbReference type="SUPFAM" id="SSF54782">
    <property type="entry name" value="Porphobilinogen deaminase (hydroxymethylbilane synthase), C-terminal domain"/>
    <property type="match status" value="1"/>
</dbReference>
<evidence type="ECO:0000256" key="7">
    <source>
        <dbReference type="ARBA" id="ARBA00048169"/>
    </source>
</evidence>
<organism evidence="11 12">
    <name type="scientific">Sphingomonas montanisoli</name>
    <dbReference type="NCBI Taxonomy" id="2606412"/>
    <lineage>
        <taxon>Bacteria</taxon>
        <taxon>Pseudomonadati</taxon>
        <taxon>Pseudomonadota</taxon>
        <taxon>Alphaproteobacteria</taxon>
        <taxon>Sphingomonadales</taxon>
        <taxon>Sphingomonadaceae</taxon>
        <taxon>Sphingomonas</taxon>
    </lineage>
</organism>
<dbReference type="FunFam" id="3.40.190.10:FF:000005">
    <property type="entry name" value="Porphobilinogen deaminase"/>
    <property type="match status" value="1"/>
</dbReference>
<feature type="domain" description="Porphobilinogen deaminase C-terminal" evidence="10">
    <location>
        <begin position="231"/>
        <end position="299"/>
    </location>
</feature>
<dbReference type="FunFam" id="3.40.190.10:FF:000086">
    <property type="entry name" value="Probable porphobilinogen deaminase"/>
    <property type="match status" value="1"/>
</dbReference>
<comment type="caution">
    <text evidence="11">The sequence shown here is derived from an EMBL/GenBank/DDBJ whole genome shotgun (WGS) entry which is preliminary data.</text>
</comment>
<protein>
    <recommendedName>
        <fullName evidence="8">Porphobilinogen deaminase</fullName>
        <shortName evidence="8">PBG</shortName>
        <ecNumber evidence="8">2.5.1.61</ecNumber>
    </recommendedName>
    <alternativeName>
        <fullName evidence="8">Hydroxymethylbilane synthase</fullName>
        <shortName evidence="8">HMBS</shortName>
    </alternativeName>
    <alternativeName>
        <fullName evidence="8">Pre-uroporphyrinogen synthase</fullName>
    </alternativeName>
</protein>
<dbReference type="InterPro" id="IPR022418">
    <property type="entry name" value="Porphobilinogen_deaminase_C"/>
</dbReference>
<comment type="catalytic activity">
    <reaction evidence="7 8">
        <text>4 porphobilinogen + H2O = hydroxymethylbilane + 4 NH4(+)</text>
        <dbReference type="Rhea" id="RHEA:13185"/>
        <dbReference type="ChEBI" id="CHEBI:15377"/>
        <dbReference type="ChEBI" id="CHEBI:28938"/>
        <dbReference type="ChEBI" id="CHEBI:57845"/>
        <dbReference type="ChEBI" id="CHEBI:58126"/>
        <dbReference type="EC" id="2.5.1.61"/>
    </reaction>
</comment>
<evidence type="ECO:0000256" key="6">
    <source>
        <dbReference type="ARBA" id="ARBA00023244"/>
    </source>
</evidence>
<sequence length="318" mass="33771">MTISPRPDRPLRLGTRGSPLALTQARMVIAALRDAHGWGEGAIEIVEIKTSGDRIQDRKLAEVGGKALWTKELDRALTAGEIDFAVHSMKDVETIRPAEIAIAAMLERADVRDRLIGVESIANLPQGARVGTSSPRRSAQILRARPDAAIVLFRGNVDTRLRKLTDGEADATLLAAAGLDRLGRDDVGHVVRVDEMLPAPAQGAVGIETLADNAEMRALLAAIDHAPTHVCVSAERALLAALGGDCRSPIAALAIESGGGIHLRAEILTEDGREHVADDAMLRVEEAEADAHALATRLLDRASPALRSLFAGPLATEQ</sequence>
<accession>A0A5D9C2I5</accession>
<comment type="function">
    <text evidence="1 8">Tetrapolymerization of the monopyrrole PBG into the hydroxymethylbilane pre-uroporphyrinogen in several discrete steps.</text>
</comment>
<comment type="miscellaneous">
    <text evidence="8">The porphobilinogen subunits are added to the dipyrromethane group.</text>
</comment>
<feature type="domain" description="Porphobilinogen deaminase N-terminal" evidence="9">
    <location>
        <begin position="11"/>
        <end position="217"/>
    </location>
</feature>
<keyword evidence="6 8" id="KW-0627">Porphyrin biosynthesis</keyword>
<dbReference type="NCBIfam" id="TIGR00212">
    <property type="entry name" value="hemC"/>
    <property type="match status" value="1"/>
</dbReference>
<proteinExistence type="inferred from homology"/>
<evidence type="ECO:0000259" key="10">
    <source>
        <dbReference type="Pfam" id="PF03900"/>
    </source>
</evidence>
<keyword evidence="5 8" id="KW-0808">Transferase</keyword>
<dbReference type="PIRSF" id="PIRSF001438">
    <property type="entry name" value="4pyrrol_synth_OHMeBilane_synth"/>
    <property type="match status" value="1"/>
</dbReference>
<comment type="cofactor">
    <cofactor evidence="8">
        <name>dipyrromethane</name>
        <dbReference type="ChEBI" id="CHEBI:60342"/>
    </cofactor>
    <text evidence="8">Binds 1 dipyrromethane group covalently.</text>
</comment>
<dbReference type="GO" id="GO:0005737">
    <property type="term" value="C:cytoplasm"/>
    <property type="evidence" value="ECO:0007669"/>
    <property type="project" value="UniProtKB-UniRule"/>
</dbReference>
<evidence type="ECO:0000313" key="12">
    <source>
        <dbReference type="Proteomes" id="UP000322077"/>
    </source>
</evidence>
<dbReference type="PROSITE" id="PS00533">
    <property type="entry name" value="PORPHOBILINOGEN_DEAM"/>
    <property type="match status" value="1"/>
</dbReference>
<evidence type="ECO:0000256" key="2">
    <source>
        <dbReference type="ARBA" id="ARBA00004735"/>
    </source>
</evidence>
<dbReference type="Proteomes" id="UP000322077">
    <property type="component" value="Unassembled WGS sequence"/>
</dbReference>
<comment type="pathway">
    <text evidence="2">Porphyrin-containing compound metabolism; protoporphyrin-IX biosynthesis; coproporphyrinogen-III from 5-aminolevulinate: step 2/4.</text>
</comment>
<evidence type="ECO:0000256" key="8">
    <source>
        <dbReference type="HAMAP-Rule" id="MF_00260"/>
    </source>
</evidence>
<dbReference type="SUPFAM" id="SSF53850">
    <property type="entry name" value="Periplasmic binding protein-like II"/>
    <property type="match status" value="1"/>
</dbReference>
<evidence type="ECO:0000256" key="3">
    <source>
        <dbReference type="ARBA" id="ARBA00005638"/>
    </source>
</evidence>
<dbReference type="AlphaFoldDB" id="A0A5D9C2I5"/>
<evidence type="ECO:0000313" key="11">
    <source>
        <dbReference type="EMBL" id="TZG26078.1"/>
    </source>
</evidence>
<keyword evidence="12" id="KW-1185">Reference proteome</keyword>
<dbReference type="RefSeq" id="WP_149522884.1">
    <property type="nucleotide sequence ID" value="NZ_VTOU01000003.1"/>
</dbReference>
<dbReference type="InterPro" id="IPR000860">
    <property type="entry name" value="HemC"/>
</dbReference>
<evidence type="ECO:0000256" key="1">
    <source>
        <dbReference type="ARBA" id="ARBA00002869"/>
    </source>
</evidence>
<comment type="subunit">
    <text evidence="4 8">Monomer.</text>
</comment>